<dbReference type="InterPro" id="IPR021131">
    <property type="entry name" value="Ribosomal_uL15/eL18"/>
</dbReference>
<sequence length="373" mass="42080">MLYPAIFICLCFIFLEPVSDNGVEPENTIQVVLHVLEKPYIVTYPQVFPYAKLLWVIALVCGFLGYERVFSLFGFLSMILIGTFQSMGEDAEGGFVWLVSNSVAMYIVGLYFLNEAVFPQNDFKWSHLDKSRLWLFAVYPVLLWCPIAYENNAFVWDFSLKHALFGDGCTAFCYVMPTLLATMCLFYPHVDRRLFGITTFVCSLFGASSMVVLGVSKLVHPIVMHIPLPSRFSKNRKARGHVSAGHGRIGKHRCHPSGRGKAGGQHHMRILFDKFHPGYFGKVGMRHFHLKRNLYYCPTMNLDELWSVLPEEAQEQAKKDASKAPVIDLTQHGVFKLLGRGRIERPVVVKTKFISSIAEKKIKAAGGACILTA</sequence>
<feature type="domain" description="Large ribosomal subunit protein uL15/eL18" evidence="7">
    <location>
        <begin position="300"/>
        <end position="369"/>
    </location>
</feature>
<keyword evidence="5" id="KW-0472">Membrane</keyword>
<dbReference type="GO" id="GO:0006412">
    <property type="term" value="P:translation"/>
    <property type="evidence" value="ECO:0007669"/>
    <property type="project" value="InterPro"/>
</dbReference>
<evidence type="ECO:0000313" key="9">
    <source>
        <dbReference type="Proteomes" id="UP000078348"/>
    </source>
</evidence>
<organism evidence="8 9">
    <name type="scientific">Blastocystis sp. subtype 1 (strain ATCC 50177 / NandII)</name>
    <dbReference type="NCBI Taxonomy" id="478820"/>
    <lineage>
        <taxon>Eukaryota</taxon>
        <taxon>Sar</taxon>
        <taxon>Stramenopiles</taxon>
        <taxon>Bigyra</taxon>
        <taxon>Opalozoa</taxon>
        <taxon>Opalinata</taxon>
        <taxon>Blastocystidae</taxon>
        <taxon>Blastocystis</taxon>
    </lineage>
</organism>
<keyword evidence="5" id="KW-0812">Transmembrane</keyword>
<feature type="transmembrane region" description="Helical" evidence="5">
    <location>
        <begin position="69"/>
        <end position="88"/>
    </location>
</feature>
<dbReference type="GO" id="GO:0022625">
    <property type="term" value="C:cytosolic large ribosomal subunit"/>
    <property type="evidence" value="ECO:0007669"/>
    <property type="project" value="TreeGrafter"/>
</dbReference>
<dbReference type="PANTHER" id="PTHR11721">
    <property type="entry name" value="60S RIBOSOMAL PROTEIN L27A"/>
    <property type="match status" value="1"/>
</dbReference>
<dbReference type="InterPro" id="IPR030878">
    <property type="entry name" value="Ribosomal_uL15"/>
</dbReference>
<dbReference type="InterPro" id="IPR036227">
    <property type="entry name" value="Ribosomal_uL15/eL18_sf"/>
</dbReference>
<dbReference type="FunFam" id="3.100.10.10:FF:000002">
    <property type="entry name" value="60S ribosomal protein L27a"/>
    <property type="match status" value="1"/>
</dbReference>
<feature type="signal peptide" evidence="6">
    <location>
        <begin position="1"/>
        <end position="20"/>
    </location>
</feature>
<dbReference type="OrthoDB" id="61900at2759"/>
<evidence type="ECO:0000256" key="6">
    <source>
        <dbReference type="SAM" id="SignalP"/>
    </source>
</evidence>
<feature type="transmembrane region" description="Helical" evidence="5">
    <location>
        <begin position="94"/>
        <end position="113"/>
    </location>
</feature>
<name>A0A196SFK7_BLAHN</name>
<comment type="caution">
    <text evidence="8">The sequence shown here is derived from an EMBL/GenBank/DDBJ whole genome shotgun (WGS) entry which is preliminary data.</text>
</comment>
<accession>A0A196SFK7</accession>
<dbReference type="GO" id="GO:0003735">
    <property type="term" value="F:structural constituent of ribosome"/>
    <property type="evidence" value="ECO:0007669"/>
    <property type="project" value="InterPro"/>
</dbReference>
<keyword evidence="3 4" id="KW-0687">Ribonucleoprotein</keyword>
<dbReference type="EMBL" id="LXWW01000174">
    <property type="protein sequence ID" value="OAO15101.1"/>
    <property type="molecule type" value="Genomic_DNA"/>
</dbReference>
<evidence type="ECO:0000256" key="2">
    <source>
        <dbReference type="ARBA" id="ARBA00022980"/>
    </source>
</evidence>
<dbReference type="AlphaFoldDB" id="A0A196SFK7"/>
<feature type="transmembrane region" description="Helical" evidence="5">
    <location>
        <begin position="133"/>
        <end position="149"/>
    </location>
</feature>
<keyword evidence="5" id="KW-1133">Transmembrane helix</keyword>
<dbReference type="Gene3D" id="3.100.10.10">
    <property type="match status" value="1"/>
</dbReference>
<dbReference type="Proteomes" id="UP000078348">
    <property type="component" value="Unassembled WGS sequence"/>
</dbReference>
<dbReference type="STRING" id="478820.A0A196SFK7"/>
<dbReference type="HAMAP" id="MF_01341">
    <property type="entry name" value="Ribosomal_uL15"/>
    <property type="match status" value="1"/>
</dbReference>
<keyword evidence="2 4" id="KW-0689">Ribosomal protein</keyword>
<feature type="transmembrane region" description="Helical" evidence="5">
    <location>
        <begin position="44"/>
        <end position="64"/>
    </location>
</feature>
<dbReference type="SUPFAM" id="SSF52080">
    <property type="entry name" value="Ribosomal proteins L15p and L18e"/>
    <property type="match status" value="1"/>
</dbReference>
<reference evidence="8 9" key="1">
    <citation type="submission" date="2016-05" db="EMBL/GenBank/DDBJ databases">
        <title>Nuclear genome of Blastocystis sp. subtype 1 NandII.</title>
        <authorList>
            <person name="Gentekaki E."/>
            <person name="Curtis B."/>
            <person name="Stairs C."/>
            <person name="Eme L."/>
            <person name="Herman E."/>
            <person name="Klimes V."/>
            <person name="Arias M.C."/>
            <person name="Elias M."/>
            <person name="Hilliou F."/>
            <person name="Klute M."/>
            <person name="Malik S.-B."/>
            <person name="Pightling A."/>
            <person name="Rachubinski R."/>
            <person name="Salas D."/>
            <person name="Schlacht A."/>
            <person name="Suga H."/>
            <person name="Archibald J."/>
            <person name="Ball S.G."/>
            <person name="Clark G."/>
            <person name="Dacks J."/>
            <person name="Van Der Giezen M."/>
            <person name="Tsaousis A."/>
            <person name="Roger A."/>
        </authorList>
    </citation>
    <scope>NUCLEOTIDE SEQUENCE [LARGE SCALE GENOMIC DNA]</scope>
    <source>
        <strain evidence="9">ATCC 50177 / NandII</strain>
    </source>
</reference>
<dbReference type="PROSITE" id="PS00475">
    <property type="entry name" value="RIBOSOMAL_L15"/>
    <property type="match status" value="1"/>
</dbReference>
<evidence type="ECO:0000256" key="3">
    <source>
        <dbReference type="ARBA" id="ARBA00023274"/>
    </source>
</evidence>
<gene>
    <name evidence="8" type="ORF">AV274_3191</name>
</gene>
<comment type="similarity">
    <text evidence="1 4">Belongs to the universal ribosomal protein uL15 family.</text>
</comment>
<evidence type="ECO:0000313" key="8">
    <source>
        <dbReference type="EMBL" id="OAO15101.1"/>
    </source>
</evidence>
<feature type="transmembrane region" description="Helical" evidence="5">
    <location>
        <begin position="194"/>
        <end position="215"/>
    </location>
</feature>
<keyword evidence="9" id="KW-1185">Reference proteome</keyword>
<evidence type="ECO:0000259" key="7">
    <source>
        <dbReference type="Pfam" id="PF00828"/>
    </source>
</evidence>
<evidence type="ECO:0000256" key="4">
    <source>
        <dbReference type="RuleBase" id="RU003888"/>
    </source>
</evidence>
<dbReference type="PANTHER" id="PTHR11721:SF3">
    <property type="entry name" value="LARGE RIBOSOMAL SUBUNIT PROTEIN UL15"/>
    <property type="match status" value="1"/>
</dbReference>
<feature type="chain" id="PRO_5008274592" evidence="6">
    <location>
        <begin position="21"/>
        <end position="373"/>
    </location>
</feature>
<keyword evidence="6" id="KW-0732">Signal</keyword>
<feature type="transmembrane region" description="Helical" evidence="5">
    <location>
        <begin position="164"/>
        <end position="187"/>
    </location>
</feature>
<dbReference type="InterPro" id="IPR001196">
    <property type="entry name" value="Ribosomal_uL15_CS"/>
</dbReference>
<protein>
    <submittedName>
        <fullName evidence="8">Ribosomal protein L27</fullName>
    </submittedName>
</protein>
<dbReference type="Pfam" id="PF00828">
    <property type="entry name" value="Ribosomal_L27A"/>
    <property type="match status" value="1"/>
</dbReference>
<proteinExistence type="inferred from homology"/>
<evidence type="ECO:0000256" key="5">
    <source>
        <dbReference type="SAM" id="Phobius"/>
    </source>
</evidence>
<evidence type="ECO:0000256" key="1">
    <source>
        <dbReference type="ARBA" id="ARBA00007320"/>
    </source>
</evidence>